<dbReference type="EMBL" id="AM236084">
    <property type="protein sequence ID" value="CAK10243.1"/>
    <property type="molecule type" value="Genomic_DNA"/>
</dbReference>
<reference evidence="1 2" key="1">
    <citation type="journal article" date="2006" name="Genome Biol.">
        <title>The genome of Rhizobium leguminosarum has recognizable core and accessory components.</title>
        <authorList>
            <person name="Young J.W."/>
            <person name="Crossman L.C."/>
            <person name="Johnston A.W.B."/>
            <person name="Thomson N.R."/>
            <person name="Ghazoui Z.F."/>
            <person name="Hull K.H."/>
            <person name="Wexler M."/>
            <person name="Curson A.R.J."/>
            <person name="Todd J.D."/>
            <person name="Poole P.S."/>
            <person name="Mauchline T.H."/>
            <person name="East A.K."/>
            <person name="Quail M.A."/>
            <person name="Churcher C."/>
            <person name="Arrowsmith C."/>
            <person name="Cherevach A."/>
            <person name="Chillingworth T."/>
            <person name="Clarke K."/>
            <person name="Cronin A."/>
            <person name="Davis P."/>
            <person name="Fraser A."/>
            <person name="Hance Z."/>
            <person name="Hauser H."/>
            <person name="Jagels K."/>
            <person name="Moule S."/>
            <person name="Mungall K."/>
            <person name="Norbertczak H."/>
            <person name="Rabbinowitsch E."/>
            <person name="Sanders M."/>
            <person name="Simmonds M."/>
            <person name="Whitehead S."/>
            <person name="Parkhill J."/>
        </authorList>
    </citation>
    <scope>NUCLEOTIDE SEQUENCE [LARGE SCALE GENOMIC DNA]</scope>
    <source>
        <strain evidence="2">DSM 114642 / LMG 32736 / 3841</strain>
    </source>
</reference>
<dbReference type="EnsemblBacteria" id="CAK10243">
    <property type="protein sequence ID" value="CAK10243"/>
    <property type="gene ID" value="pRL100018"/>
</dbReference>
<protein>
    <submittedName>
        <fullName evidence="1">NTP-binding transposase-related protein</fullName>
    </submittedName>
</protein>
<dbReference type="KEGG" id="rle:pRL100018"/>
<gene>
    <name evidence="1" type="primary">tniB</name>
    <name evidence="1" type="ordered locus">pRL100018</name>
</gene>
<dbReference type="HOGENOM" id="CLU_067529_2_0_5"/>
<evidence type="ECO:0000313" key="2">
    <source>
        <dbReference type="Proteomes" id="UP000006575"/>
    </source>
</evidence>
<keyword evidence="1" id="KW-0614">Plasmid</keyword>
<dbReference type="SUPFAM" id="SSF52540">
    <property type="entry name" value="P-loop containing nucleoside triphosphate hydrolases"/>
    <property type="match status" value="1"/>
</dbReference>
<dbReference type="Pfam" id="PF05621">
    <property type="entry name" value="TniB"/>
    <property type="match status" value="1"/>
</dbReference>
<name>Q1M8A8_RHIJ3</name>
<dbReference type="InterPro" id="IPR008868">
    <property type="entry name" value="TniB"/>
</dbReference>
<accession>Q1M8A8</accession>
<dbReference type="Proteomes" id="UP000006575">
    <property type="component" value="Plasmid pRL10"/>
</dbReference>
<dbReference type="AlphaFoldDB" id="Q1M8A8"/>
<dbReference type="InterPro" id="IPR027417">
    <property type="entry name" value="P-loop_NTPase"/>
</dbReference>
<keyword evidence="2" id="KW-1185">Reference proteome</keyword>
<organism evidence="1 2">
    <name type="scientific">Rhizobium johnstonii (strain DSM 114642 / LMG 32736 / 3841)</name>
    <name type="common">Rhizobium leguminosarum bv. viciae</name>
    <dbReference type="NCBI Taxonomy" id="216596"/>
    <lineage>
        <taxon>Bacteria</taxon>
        <taxon>Pseudomonadati</taxon>
        <taxon>Pseudomonadota</taxon>
        <taxon>Alphaproteobacteria</taxon>
        <taxon>Hyphomicrobiales</taxon>
        <taxon>Rhizobiaceae</taxon>
        <taxon>Rhizobium/Agrobacterium group</taxon>
        <taxon>Rhizobium</taxon>
        <taxon>Rhizobium johnstonii</taxon>
    </lineage>
</organism>
<proteinExistence type="predicted"/>
<dbReference type="Gene3D" id="3.40.50.300">
    <property type="entry name" value="P-loop containing nucleotide triphosphate hydrolases"/>
    <property type="match status" value="1"/>
</dbReference>
<sequence>MVAMADHLLEHVRPYLHRDQQERIAYIRAPRWIGHHVAQDSHRRLAELLERPPSLRTQGLMLVGPYANGKTMIAERFAVEHLKTSPEQQKVWMVQTREGAGLGHFYASILQALRAPGGDIWDLRRKAEQLDHLLSILKPRVLIFDEFHNALRGRACDVEAVFAFLRRIGRQYDISPVLIGEVAVCDFINATSEMASRFDLVAVPRWQYGETYLMLLDSLEGALPLAKSSDLSNEALARRIFDLSEGLIGEVVTIVTKAAIATIRSGTERISKASIDELRHVPLSQRRSSALRESLL</sequence>
<evidence type="ECO:0000313" key="1">
    <source>
        <dbReference type="EMBL" id="CAK10243.1"/>
    </source>
</evidence>
<geneLocation type="plasmid" evidence="1 2">
    <name>pRL10</name>
</geneLocation>